<dbReference type="PANTHER" id="PTHR11909">
    <property type="entry name" value="CASEIN KINASE-RELATED"/>
    <property type="match status" value="1"/>
</dbReference>
<dbReference type="OrthoDB" id="409491at2759"/>
<dbReference type="InterPro" id="IPR008271">
    <property type="entry name" value="Ser/Thr_kinase_AS"/>
</dbReference>
<dbReference type="AlphaFoldDB" id="A0A9P1D7X2"/>
<dbReference type="Pfam" id="PF00069">
    <property type="entry name" value="Pkinase"/>
    <property type="match status" value="1"/>
</dbReference>
<dbReference type="SUPFAM" id="SSF56112">
    <property type="entry name" value="Protein kinase-like (PK-like)"/>
    <property type="match status" value="1"/>
</dbReference>
<evidence type="ECO:0000256" key="6">
    <source>
        <dbReference type="RuleBase" id="RU000304"/>
    </source>
</evidence>
<organism evidence="9">
    <name type="scientific">Cladocopium goreaui</name>
    <dbReference type="NCBI Taxonomy" id="2562237"/>
    <lineage>
        <taxon>Eukaryota</taxon>
        <taxon>Sar</taxon>
        <taxon>Alveolata</taxon>
        <taxon>Dinophyceae</taxon>
        <taxon>Suessiales</taxon>
        <taxon>Symbiodiniaceae</taxon>
        <taxon>Cladocopium</taxon>
    </lineage>
</organism>
<dbReference type="InterPro" id="IPR017441">
    <property type="entry name" value="Protein_kinase_ATP_BS"/>
</dbReference>
<evidence type="ECO:0000313" key="9">
    <source>
        <dbReference type="EMBL" id="CAI4004213.1"/>
    </source>
</evidence>
<comment type="caution">
    <text evidence="9">The sequence shown here is derived from an EMBL/GenBank/DDBJ whole genome shotgun (WGS) entry which is preliminary data.</text>
</comment>
<protein>
    <recommendedName>
        <fullName evidence="4">Casein kinase I</fullName>
        <ecNumber evidence="1">2.7.11.1</ecNumber>
    </recommendedName>
</protein>
<evidence type="ECO:0000256" key="1">
    <source>
        <dbReference type="ARBA" id="ARBA00012513"/>
    </source>
</evidence>
<dbReference type="PROSITE" id="PS00108">
    <property type="entry name" value="PROTEIN_KINASE_ST"/>
    <property type="match status" value="1"/>
</dbReference>
<dbReference type="SMART" id="SM00220">
    <property type="entry name" value="S_TKc"/>
    <property type="match status" value="1"/>
</dbReference>
<dbReference type="Proteomes" id="UP001152797">
    <property type="component" value="Unassembled WGS sequence"/>
</dbReference>
<evidence type="ECO:0000259" key="8">
    <source>
        <dbReference type="PROSITE" id="PS50011"/>
    </source>
</evidence>
<feature type="binding site" evidence="5">
    <location>
        <position position="44"/>
    </location>
    <ligand>
        <name>ATP</name>
        <dbReference type="ChEBI" id="CHEBI:30616"/>
    </ligand>
</feature>
<dbReference type="InterPro" id="IPR000719">
    <property type="entry name" value="Prot_kinase_dom"/>
</dbReference>
<sequence length="338" mass="38604">MPPKPPKEIAGGRFEIQKALGAGCFGQVWRGIDKELDNEMVAIKFEDNQAKGNPNQLKTEYDLLRIVSAADPHVQGFSKAHMYGVEGRFSFLAMTMLGRSLEDRMHQSGKKLTPQSVVLIADQVLRRMEFLHSLGLIHRDIKPENFLFGVGPRIHIVYVIDFGLGRRYWRDKRHAPMRTLQTLTGTARYASINAHKGMEQSRRDDLQAVAHMLLYLLRGSLPWSGLEAKTQEEKYRKIRECKETYPIDQLCEGHPQEFGKFLKEARALAYTARPDYLGWRKMFANLRAEIGPQSDSDFEFLKGRETGTLDPIQVYDSLEQPDDKEDARKPESSCCSIS</sequence>
<keyword evidence="11" id="KW-0418">Kinase</keyword>
<dbReference type="EMBL" id="CAMXCT020003391">
    <property type="protein sequence ID" value="CAL1157588.1"/>
    <property type="molecule type" value="Genomic_DNA"/>
</dbReference>
<evidence type="ECO:0000256" key="3">
    <source>
        <dbReference type="ARBA" id="ARBA00022840"/>
    </source>
</evidence>
<keyword evidence="2 5" id="KW-0547">Nucleotide-binding</keyword>
<accession>A0A9P1D7X2</accession>
<feature type="domain" description="Protein kinase" evidence="8">
    <location>
        <begin position="14"/>
        <end position="286"/>
    </location>
</feature>
<keyword evidence="11" id="KW-0808">Transferase</keyword>
<dbReference type="PROSITE" id="PS00107">
    <property type="entry name" value="PROTEIN_KINASE_ATP"/>
    <property type="match status" value="1"/>
</dbReference>
<dbReference type="GO" id="GO:0005524">
    <property type="term" value="F:ATP binding"/>
    <property type="evidence" value="ECO:0007669"/>
    <property type="project" value="UniProtKB-UniRule"/>
</dbReference>
<keyword evidence="3 5" id="KW-0067">ATP-binding</keyword>
<keyword evidence="6 11" id="KW-0723">Serine/threonine-protein kinase</keyword>
<evidence type="ECO:0000313" key="10">
    <source>
        <dbReference type="EMBL" id="CAL1157588.1"/>
    </source>
</evidence>
<evidence type="ECO:0000256" key="4">
    <source>
        <dbReference type="ARBA" id="ARBA00023860"/>
    </source>
</evidence>
<comment type="similarity">
    <text evidence="6">Belongs to the protein kinase superfamily.</text>
</comment>
<keyword evidence="12" id="KW-1185">Reference proteome</keyword>
<dbReference type="Gene3D" id="1.10.510.10">
    <property type="entry name" value="Transferase(Phosphotransferase) domain 1"/>
    <property type="match status" value="1"/>
</dbReference>
<dbReference type="EC" id="2.7.11.1" evidence="1"/>
<evidence type="ECO:0000256" key="2">
    <source>
        <dbReference type="ARBA" id="ARBA00022741"/>
    </source>
</evidence>
<dbReference type="EMBL" id="CAMXCT010003391">
    <property type="protein sequence ID" value="CAI4004213.1"/>
    <property type="molecule type" value="Genomic_DNA"/>
</dbReference>
<evidence type="ECO:0000313" key="12">
    <source>
        <dbReference type="Proteomes" id="UP001152797"/>
    </source>
</evidence>
<evidence type="ECO:0000256" key="5">
    <source>
        <dbReference type="PROSITE-ProRule" id="PRU10141"/>
    </source>
</evidence>
<dbReference type="EMBL" id="CAMXCT030003391">
    <property type="protein sequence ID" value="CAL4791525.1"/>
    <property type="molecule type" value="Genomic_DNA"/>
</dbReference>
<feature type="region of interest" description="Disordered" evidence="7">
    <location>
        <begin position="311"/>
        <end position="338"/>
    </location>
</feature>
<name>A0A9P1D7X2_9DINO</name>
<dbReference type="PROSITE" id="PS50011">
    <property type="entry name" value="PROTEIN_KINASE_DOM"/>
    <property type="match status" value="1"/>
</dbReference>
<reference evidence="9" key="1">
    <citation type="submission" date="2022-10" db="EMBL/GenBank/DDBJ databases">
        <authorList>
            <person name="Chen Y."/>
            <person name="Dougan E. K."/>
            <person name="Chan C."/>
            <person name="Rhodes N."/>
            <person name="Thang M."/>
        </authorList>
    </citation>
    <scope>NUCLEOTIDE SEQUENCE</scope>
</reference>
<evidence type="ECO:0000313" key="11">
    <source>
        <dbReference type="EMBL" id="CAL4791525.1"/>
    </source>
</evidence>
<dbReference type="CDD" id="cd14016">
    <property type="entry name" value="STKc_CK1"/>
    <property type="match status" value="1"/>
</dbReference>
<dbReference type="GO" id="GO:0004674">
    <property type="term" value="F:protein serine/threonine kinase activity"/>
    <property type="evidence" value="ECO:0007669"/>
    <property type="project" value="UniProtKB-KW"/>
</dbReference>
<gene>
    <name evidence="9" type="ORF">C1SCF055_LOCUS30021</name>
</gene>
<reference evidence="10" key="2">
    <citation type="submission" date="2024-04" db="EMBL/GenBank/DDBJ databases">
        <authorList>
            <person name="Chen Y."/>
            <person name="Shah S."/>
            <person name="Dougan E. K."/>
            <person name="Thang M."/>
            <person name="Chan C."/>
        </authorList>
    </citation>
    <scope>NUCLEOTIDE SEQUENCE [LARGE SCALE GENOMIC DNA]</scope>
</reference>
<proteinExistence type="inferred from homology"/>
<dbReference type="InterPro" id="IPR050235">
    <property type="entry name" value="CK1_Ser-Thr_kinase"/>
</dbReference>
<dbReference type="InterPro" id="IPR011009">
    <property type="entry name" value="Kinase-like_dom_sf"/>
</dbReference>
<evidence type="ECO:0000256" key="7">
    <source>
        <dbReference type="SAM" id="MobiDB-lite"/>
    </source>
</evidence>